<evidence type="ECO:0000313" key="2">
    <source>
        <dbReference type="Proteomes" id="UP000789920"/>
    </source>
</evidence>
<comment type="caution">
    <text evidence="1">The sequence shown here is derived from an EMBL/GenBank/DDBJ whole genome shotgun (WGS) entry which is preliminary data.</text>
</comment>
<keyword evidence="2" id="KW-1185">Reference proteome</keyword>
<feature type="non-terminal residue" evidence="1">
    <location>
        <position position="1"/>
    </location>
</feature>
<evidence type="ECO:0000313" key="1">
    <source>
        <dbReference type="EMBL" id="CAG8821784.1"/>
    </source>
</evidence>
<sequence length="53" mass="6242">SHIYNQKQKSNQFDHISIIQQSEPEHNVIVPEMYVLDLLELNPNSINNVRKIL</sequence>
<protein>
    <submittedName>
        <fullName evidence="1">27381_t:CDS:1</fullName>
    </submittedName>
</protein>
<organism evidence="1 2">
    <name type="scientific">Racocetra persica</name>
    <dbReference type="NCBI Taxonomy" id="160502"/>
    <lineage>
        <taxon>Eukaryota</taxon>
        <taxon>Fungi</taxon>
        <taxon>Fungi incertae sedis</taxon>
        <taxon>Mucoromycota</taxon>
        <taxon>Glomeromycotina</taxon>
        <taxon>Glomeromycetes</taxon>
        <taxon>Diversisporales</taxon>
        <taxon>Gigasporaceae</taxon>
        <taxon>Racocetra</taxon>
    </lineage>
</organism>
<name>A0ACA9S2I2_9GLOM</name>
<dbReference type="EMBL" id="CAJVQC010085355">
    <property type="protein sequence ID" value="CAG8821784.1"/>
    <property type="molecule type" value="Genomic_DNA"/>
</dbReference>
<feature type="non-terminal residue" evidence="1">
    <location>
        <position position="53"/>
    </location>
</feature>
<accession>A0ACA9S2I2</accession>
<gene>
    <name evidence="1" type="ORF">RPERSI_LOCUS25658</name>
</gene>
<dbReference type="Proteomes" id="UP000789920">
    <property type="component" value="Unassembled WGS sequence"/>
</dbReference>
<proteinExistence type="predicted"/>
<reference evidence="1" key="1">
    <citation type="submission" date="2021-06" db="EMBL/GenBank/DDBJ databases">
        <authorList>
            <person name="Kallberg Y."/>
            <person name="Tangrot J."/>
            <person name="Rosling A."/>
        </authorList>
    </citation>
    <scope>NUCLEOTIDE SEQUENCE</scope>
    <source>
        <strain evidence="1">MA461A</strain>
    </source>
</reference>